<evidence type="ECO:0000256" key="1">
    <source>
        <dbReference type="ARBA" id="ARBA00011245"/>
    </source>
</evidence>
<dbReference type="EMBL" id="CM007647">
    <property type="protein sequence ID" value="ONM01995.1"/>
    <property type="molecule type" value="Genomic_DNA"/>
</dbReference>
<proteinExistence type="predicted"/>
<keyword evidence="2 12" id="KW-0489">Methyltransferase</keyword>
<feature type="domain" description="Hcy-binding" evidence="13">
    <location>
        <begin position="12"/>
        <end position="415"/>
    </location>
</feature>
<dbReference type="GO" id="GO:0046872">
    <property type="term" value="F:metal ion binding"/>
    <property type="evidence" value="ECO:0007669"/>
    <property type="project" value="UniProtKB-KW"/>
</dbReference>
<evidence type="ECO:0000256" key="7">
    <source>
        <dbReference type="ARBA" id="ARBA00022833"/>
    </source>
</evidence>
<evidence type="ECO:0000256" key="4">
    <source>
        <dbReference type="ARBA" id="ARBA00022679"/>
    </source>
</evidence>
<dbReference type="IntAct" id="A0A1D6KFY3">
    <property type="interactions" value="1"/>
</dbReference>
<dbReference type="PANTHER" id="PTHR46015:SF11">
    <property type="entry name" value="HOMOCYSTEINE S-METHYLTRANSFERASE 3"/>
    <property type="match status" value="1"/>
</dbReference>
<dbReference type="PANTHER" id="PTHR46015">
    <property type="entry name" value="ZGC:172121"/>
    <property type="match status" value="1"/>
</dbReference>
<evidence type="ECO:0000256" key="12">
    <source>
        <dbReference type="PROSITE-ProRule" id="PRU00333"/>
    </source>
</evidence>
<keyword evidence="4 12" id="KW-0808">Transferase</keyword>
<dbReference type="InterPro" id="IPR003726">
    <property type="entry name" value="HCY_dom"/>
</dbReference>
<dbReference type="FunCoup" id="A0A1D6KFY3">
    <property type="interactions" value="228"/>
</dbReference>
<comment type="catalytic activity">
    <reaction evidence="10">
        <text>S-methyl-L-methionine + L-homocysteine = 2 L-methionine + H(+)</text>
        <dbReference type="Rhea" id="RHEA:26337"/>
        <dbReference type="ChEBI" id="CHEBI:15378"/>
        <dbReference type="ChEBI" id="CHEBI:57844"/>
        <dbReference type="ChEBI" id="CHEBI:58199"/>
        <dbReference type="ChEBI" id="CHEBI:58252"/>
        <dbReference type="EC" id="2.1.1.10"/>
    </reaction>
</comment>
<evidence type="ECO:0000256" key="6">
    <source>
        <dbReference type="ARBA" id="ARBA00022723"/>
    </source>
</evidence>
<evidence type="ECO:0000259" key="13">
    <source>
        <dbReference type="PROSITE" id="PS50970"/>
    </source>
</evidence>
<dbReference type="ExpressionAtlas" id="A0A1D6KFY3">
    <property type="expression patterns" value="baseline and differential"/>
</dbReference>
<evidence type="ECO:0000256" key="9">
    <source>
        <dbReference type="ARBA" id="ARBA00039035"/>
    </source>
</evidence>
<dbReference type="InterPro" id="IPR051486">
    <property type="entry name" value="Hcy_S-methyltransferase"/>
</dbReference>
<evidence type="ECO:0000256" key="2">
    <source>
        <dbReference type="ARBA" id="ARBA00022603"/>
    </source>
</evidence>
<evidence type="ECO:0000256" key="5">
    <source>
        <dbReference type="ARBA" id="ARBA00022691"/>
    </source>
</evidence>
<evidence type="ECO:0000256" key="11">
    <source>
        <dbReference type="ARBA" id="ARBA00056359"/>
    </source>
</evidence>
<evidence type="ECO:0000313" key="14">
    <source>
        <dbReference type="EMBL" id="ONM01995.1"/>
    </source>
</evidence>
<keyword evidence="7 12" id="KW-0862">Zinc</keyword>
<dbReference type="InterPro" id="IPR036589">
    <property type="entry name" value="HCY_dom_sf"/>
</dbReference>
<dbReference type="GO" id="GO:0008168">
    <property type="term" value="F:methyltransferase activity"/>
    <property type="evidence" value="ECO:0007669"/>
    <property type="project" value="UniProtKB-UniRule"/>
</dbReference>
<comment type="subunit">
    <text evidence="1">Monomer.</text>
</comment>
<comment type="cofactor">
    <cofactor evidence="12">
        <name>Zn(2+)</name>
        <dbReference type="ChEBI" id="CHEBI:29105"/>
    </cofactor>
</comment>
<dbReference type="SUPFAM" id="SSF82282">
    <property type="entry name" value="Homocysteine S-methyltransferase"/>
    <property type="match status" value="1"/>
</dbReference>
<dbReference type="GO" id="GO:0009086">
    <property type="term" value="P:methionine biosynthetic process"/>
    <property type="evidence" value="ECO:0007669"/>
    <property type="project" value="UniProtKB-KW"/>
</dbReference>
<keyword evidence="5" id="KW-0949">S-adenosyl-L-methionine</keyword>
<dbReference type="Gene3D" id="3.20.20.330">
    <property type="entry name" value="Homocysteine-binding-like domain"/>
    <property type="match status" value="1"/>
</dbReference>
<comment type="function">
    <text evidence="11">Catalyzes methyl transfer from S-methylmethionine (SMM) to adenosyl-L-homocysteine (AdoMet). SMM degradation (by HMT-1, HMT-2, HMT-3 and HMT-4) and biosynthesis (by MMT1) constitute the SMM cycle in plants, which is probably required to achieve short term control of AdoMet level.</text>
</comment>
<reference evidence="14" key="1">
    <citation type="submission" date="2015-12" db="EMBL/GenBank/DDBJ databases">
        <title>Update maize B73 reference genome by single molecule sequencing technologies.</title>
        <authorList>
            <consortium name="Maize Genome Sequencing Project"/>
            <person name="Ware D."/>
        </authorList>
    </citation>
    <scope>NUCLEOTIDE SEQUENCE [LARGE SCALE GENOMIC DNA]</scope>
    <source>
        <tissue evidence="14">Seedling</tissue>
    </source>
</reference>
<keyword evidence="8" id="KW-0486">Methionine biosynthesis</keyword>
<dbReference type="GO" id="GO:0032259">
    <property type="term" value="P:methylation"/>
    <property type="evidence" value="ECO:0007669"/>
    <property type="project" value="UniProtKB-KW"/>
</dbReference>
<accession>A0A1D6KFY3</accession>
<keyword evidence="3" id="KW-0028">Amino-acid biosynthesis</keyword>
<organism evidence="14">
    <name type="scientific">Zea mays</name>
    <name type="common">Maize</name>
    <dbReference type="NCBI Taxonomy" id="4577"/>
    <lineage>
        <taxon>Eukaryota</taxon>
        <taxon>Viridiplantae</taxon>
        <taxon>Streptophyta</taxon>
        <taxon>Embryophyta</taxon>
        <taxon>Tracheophyta</taxon>
        <taxon>Spermatophyta</taxon>
        <taxon>Magnoliopsida</taxon>
        <taxon>Liliopsida</taxon>
        <taxon>Poales</taxon>
        <taxon>Poaceae</taxon>
        <taxon>PACMAD clade</taxon>
        <taxon>Panicoideae</taxon>
        <taxon>Andropogonodae</taxon>
        <taxon>Andropogoneae</taxon>
        <taxon>Tripsacinae</taxon>
        <taxon>Zea</taxon>
    </lineage>
</organism>
<evidence type="ECO:0000256" key="3">
    <source>
        <dbReference type="ARBA" id="ARBA00022605"/>
    </source>
</evidence>
<feature type="binding site" evidence="12">
    <location>
        <position position="264"/>
    </location>
    <ligand>
        <name>Zn(2+)</name>
        <dbReference type="ChEBI" id="CHEBI:29105"/>
    </ligand>
</feature>
<evidence type="ECO:0000256" key="10">
    <source>
        <dbReference type="ARBA" id="ARBA00052655"/>
    </source>
</evidence>
<protein>
    <recommendedName>
        <fullName evidence="9">homocysteine S-methyltransferase</fullName>
        <ecNumber evidence="9">2.1.1.10</ecNumber>
    </recommendedName>
</protein>
<evidence type="ECO:0000256" key="8">
    <source>
        <dbReference type="ARBA" id="ARBA00023167"/>
    </source>
</evidence>
<dbReference type="EC" id="2.1.1.10" evidence="9"/>
<dbReference type="AlphaFoldDB" id="A0A1D6KFY3"/>
<feature type="binding site" evidence="12">
    <location>
        <position position="400"/>
    </location>
    <ligand>
        <name>Zn(2+)</name>
        <dbReference type="ChEBI" id="CHEBI:29105"/>
    </ligand>
</feature>
<keyword evidence="6 12" id="KW-0479">Metal-binding</keyword>
<sequence>MVVTAAGSAEEAVRRWVDAAGGRLVLDGGLATELEANGADLNDPLWSAKCLLSSPHLIRKANHSPQTLLFVHMDYLEAGANIIITASYQATIQGFESKGFSKEQSENLLTKSVEIALEAREMFLKEHLEKSTPIQHPVLVAASLGSYGAYLADGSEYRYSLLFFAVNSGDYGEAGTKEFLKDFHRRRLQVLAEAGPDLIAFETIPNKLEAEAYVELLEECNINIPAWFSFNSKDGVHIVSGDSLIECTTIADKCAKVGAVGINCTPPRFIHGLILSIRKVSLVSTTLCTVFTACLAPPSVMDDCSTYPCGVHIPWSPFLVYLGTNHCVGDGEGCCYVFTWITFVALPQVTDKPILIYPNSGERYDGEKKEWVESTGVSDGDFVSYVNEWCKDGAVLIGGCCRTTPNTIRAIHRTLNKSPNKQQLPAVE</sequence>
<dbReference type="InParanoid" id="A0A1D6KFY3"/>
<gene>
    <name evidence="14" type="ORF">ZEAMMB73_Zm00001d031019</name>
</gene>
<dbReference type="FunFam" id="3.20.20.330:FF:000002">
    <property type="entry name" value="Homocysteine S-methyltransferase"/>
    <property type="match status" value="1"/>
</dbReference>
<dbReference type="NCBIfam" id="NF007020">
    <property type="entry name" value="PRK09485.1"/>
    <property type="match status" value="1"/>
</dbReference>
<dbReference type="Pfam" id="PF02574">
    <property type="entry name" value="S-methyl_trans"/>
    <property type="match status" value="1"/>
</dbReference>
<dbReference type="PROSITE" id="PS50970">
    <property type="entry name" value="HCY"/>
    <property type="match status" value="1"/>
</dbReference>
<feature type="binding site" evidence="12">
    <location>
        <position position="401"/>
    </location>
    <ligand>
        <name>Zn(2+)</name>
        <dbReference type="ChEBI" id="CHEBI:29105"/>
    </ligand>
</feature>
<name>A0A1D6KFY3_MAIZE</name>